<evidence type="ECO:0000256" key="1">
    <source>
        <dbReference type="SAM" id="Phobius"/>
    </source>
</evidence>
<dbReference type="HOGENOM" id="CLU_1291678_0_0_1"/>
<dbReference type="Proteomes" id="UP000030653">
    <property type="component" value="Unassembled WGS sequence"/>
</dbReference>
<evidence type="ECO:0000259" key="2">
    <source>
        <dbReference type="Pfam" id="PF20153"/>
    </source>
</evidence>
<keyword evidence="1" id="KW-0472">Membrane</keyword>
<protein>
    <recommendedName>
        <fullName evidence="2">DUF6535 domain-containing protein</fullName>
    </recommendedName>
</protein>
<sequence>MGPPATLDSHVRINTLHGRTTPDLELGASDVRSSAQAPVREEQSTSANCLAEDRAALGNSTTGHAGFWSKPESIWTTPLPDKSDNAEIWRLYVQEADKHDQALLKTWGDGIDNFLLFIALFSAILSAFLVVAWSSMQPDPSQLTSDAPVVISQQLVVLSSSQTMNVSDAYQPPTFSPPTGAVAVNCLWFTSLFVNLLTAVLAMLVKEWISAYNQ</sequence>
<name>M5FYE0_DACPD</name>
<feature type="transmembrane region" description="Helical" evidence="1">
    <location>
        <begin position="182"/>
        <end position="205"/>
    </location>
</feature>
<dbReference type="InterPro" id="IPR045338">
    <property type="entry name" value="DUF6535"/>
</dbReference>
<dbReference type="OrthoDB" id="3219854at2759"/>
<dbReference type="RefSeq" id="XP_040628441.1">
    <property type="nucleotide sequence ID" value="XM_040775848.1"/>
</dbReference>
<dbReference type="EMBL" id="JH795864">
    <property type="protein sequence ID" value="EJU01544.1"/>
    <property type="molecule type" value="Genomic_DNA"/>
</dbReference>
<dbReference type="GeneID" id="63690910"/>
<evidence type="ECO:0000313" key="3">
    <source>
        <dbReference type="EMBL" id="EJU01544.1"/>
    </source>
</evidence>
<proteinExistence type="predicted"/>
<organism evidence="3 4">
    <name type="scientific">Dacryopinax primogenitus (strain DJM 731)</name>
    <name type="common">Brown rot fungus</name>
    <dbReference type="NCBI Taxonomy" id="1858805"/>
    <lineage>
        <taxon>Eukaryota</taxon>
        <taxon>Fungi</taxon>
        <taxon>Dikarya</taxon>
        <taxon>Basidiomycota</taxon>
        <taxon>Agaricomycotina</taxon>
        <taxon>Dacrymycetes</taxon>
        <taxon>Dacrymycetales</taxon>
        <taxon>Dacrymycetaceae</taxon>
        <taxon>Dacryopinax</taxon>
    </lineage>
</organism>
<keyword evidence="1" id="KW-1133">Transmembrane helix</keyword>
<accession>M5FYE0</accession>
<dbReference type="AlphaFoldDB" id="M5FYE0"/>
<dbReference type="Pfam" id="PF20153">
    <property type="entry name" value="DUF6535"/>
    <property type="match status" value="1"/>
</dbReference>
<feature type="domain" description="DUF6535" evidence="2">
    <location>
        <begin position="89"/>
        <end position="214"/>
    </location>
</feature>
<keyword evidence="4" id="KW-1185">Reference proteome</keyword>
<dbReference type="OMA" id="REYIVWP"/>
<keyword evidence="1" id="KW-0812">Transmembrane</keyword>
<evidence type="ECO:0000313" key="4">
    <source>
        <dbReference type="Proteomes" id="UP000030653"/>
    </source>
</evidence>
<reference evidence="3 4" key="1">
    <citation type="journal article" date="2012" name="Science">
        <title>The Paleozoic origin of enzymatic lignin decomposition reconstructed from 31 fungal genomes.</title>
        <authorList>
            <person name="Floudas D."/>
            <person name="Binder M."/>
            <person name="Riley R."/>
            <person name="Barry K."/>
            <person name="Blanchette R.A."/>
            <person name="Henrissat B."/>
            <person name="Martinez A.T."/>
            <person name="Otillar R."/>
            <person name="Spatafora J.W."/>
            <person name="Yadav J.S."/>
            <person name="Aerts A."/>
            <person name="Benoit I."/>
            <person name="Boyd A."/>
            <person name="Carlson A."/>
            <person name="Copeland A."/>
            <person name="Coutinho P.M."/>
            <person name="de Vries R.P."/>
            <person name="Ferreira P."/>
            <person name="Findley K."/>
            <person name="Foster B."/>
            <person name="Gaskell J."/>
            <person name="Glotzer D."/>
            <person name="Gorecki P."/>
            <person name="Heitman J."/>
            <person name="Hesse C."/>
            <person name="Hori C."/>
            <person name="Igarashi K."/>
            <person name="Jurgens J.A."/>
            <person name="Kallen N."/>
            <person name="Kersten P."/>
            <person name="Kohler A."/>
            <person name="Kuees U."/>
            <person name="Kumar T.K.A."/>
            <person name="Kuo A."/>
            <person name="LaButti K."/>
            <person name="Larrondo L.F."/>
            <person name="Lindquist E."/>
            <person name="Ling A."/>
            <person name="Lombard V."/>
            <person name="Lucas S."/>
            <person name="Lundell T."/>
            <person name="Martin R."/>
            <person name="McLaughlin D.J."/>
            <person name="Morgenstern I."/>
            <person name="Morin E."/>
            <person name="Murat C."/>
            <person name="Nagy L.G."/>
            <person name="Nolan M."/>
            <person name="Ohm R.A."/>
            <person name="Patyshakuliyeva A."/>
            <person name="Rokas A."/>
            <person name="Ruiz-Duenas F.J."/>
            <person name="Sabat G."/>
            <person name="Salamov A."/>
            <person name="Samejima M."/>
            <person name="Schmutz J."/>
            <person name="Slot J.C."/>
            <person name="St John F."/>
            <person name="Stenlid J."/>
            <person name="Sun H."/>
            <person name="Sun S."/>
            <person name="Syed K."/>
            <person name="Tsang A."/>
            <person name="Wiebenga A."/>
            <person name="Young D."/>
            <person name="Pisabarro A."/>
            <person name="Eastwood D.C."/>
            <person name="Martin F."/>
            <person name="Cullen D."/>
            <person name="Grigoriev I.V."/>
            <person name="Hibbett D.S."/>
        </authorList>
    </citation>
    <scope>NUCLEOTIDE SEQUENCE [LARGE SCALE GENOMIC DNA]</scope>
    <source>
        <strain evidence="3 4">DJM-731 SS1</strain>
    </source>
</reference>
<feature type="non-terminal residue" evidence="3">
    <location>
        <position position="1"/>
    </location>
</feature>
<gene>
    <name evidence="3" type="ORF">DACRYDRAFT_67445</name>
</gene>
<feature type="transmembrane region" description="Helical" evidence="1">
    <location>
        <begin position="114"/>
        <end position="136"/>
    </location>
</feature>